<dbReference type="GeneID" id="112275132"/>
<feature type="chain" id="PRO_5014297980" description="Bulb-type lectin domain-containing protein" evidence="2">
    <location>
        <begin position="26"/>
        <end position="551"/>
    </location>
</feature>
<reference evidence="4 6" key="2">
    <citation type="journal article" date="2018" name="Plant J.">
        <title>The Physcomitrella patens chromosome-scale assembly reveals moss genome structure and evolution.</title>
        <authorList>
            <person name="Lang D."/>
            <person name="Ullrich K.K."/>
            <person name="Murat F."/>
            <person name="Fuchs J."/>
            <person name="Jenkins J."/>
            <person name="Haas F.B."/>
            <person name="Piednoel M."/>
            <person name="Gundlach H."/>
            <person name="Van Bel M."/>
            <person name="Meyberg R."/>
            <person name="Vives C."/>
            <person name="Morata J."/>
            <person name="Symeonidi A."/>
            <person name="Hiss M."/>
            <person name="Muchero W."/>
            <person name="Kamisugi Y."/>
            <person name="Saleh O."/>
            <person name="Blanc G."/>
            <person name="Decker E.L."/>
            <person name="van Gessel N."/>
            <person name="Grimwood J."/>
            <person name="Hayes R.D."/>
            <person name="Graham S.W."/>
            <person name="Gunter L.E."/>
            <person name="McDaniel S.F."/>
            <person name="Hoernstein S.N.W."/>
            <person name="Larsson A."/>
            <person name="Li F.W."/>
            <person name="Perroud P.F."/>
            <person name="Phillips J."/>
            <person name="Ranjan P."/>
            <person name="Rokshar D.S."/>
            <person name="Rothfels C.J."/>
            <person name="Schneider L."/>
            <person name="Shu S."/>
            <person name="Stevenson D.W."/>
            <person name="Thummler F."/>
            <person name="Tillich M."/>
            <person name="Villarreal Aguilar J.C."/>
            <person name="Widiez T."/>
            <person name="Wong G.K."/>
            <person name="Wymore A."/>
            <person name="Zhang Y."/>
            <person name="Zimmer A.D."/>
            <person name="Quatrano R.S."/>
            <person name="Mayer K.F.X."/>
            <person name="Goodstein D."/>
            <person name="Casacuberta J.M."/>
            <person name="Vandepoele K."/>
            <person name="Reski R."/>
            <person name="Cuming A.C."/>
            <person name="Tuskan G.A."/>
            <person name="Maumus F."/>
            <person name="Salse J."/>
            <person name="Schmutz J."/>
            <person name="Rensing S.A."/>
        </authorList>
    </citation>
    <scope>NUCLEOTIDE SEQUENCE [LARGE SCALE GENOMIC DNA]</scope>
    <source>
        <strain evidence="5 6">cv. Gransden 2004</strain>
    </source>
</reference>
<dbReference type="EnsemblPlants" id="Pp3c22_1330V3.2">
    <property type="protein sequence ID" value="Pp3c22_1330V3.2"/>
    <property type="gene ID" value="Pp3c22_1330"/>
</dbReference>
<dbReference type="RefSeq" id="XP_024360958.1">
    <property type="nucleotide sequence ID" value="XM_024505190.2"/>
</dbReference>
<keyword evidence="2" id="KW-0732">Signal</keyword>
<dbReference type="Gramene" id="Pp3c22_1330V3.1">
    <property type="protein sequence ID" value="Pp3c22_1330V3.1"/>
    <property type="gene ID" value="Pp3c22_1330"/>
</dbReference>
<name>A9T497_PHYPA</name>
<protein>
    <recommendedName>
        <fullName evidence="3">Bulb-type lectin domain-containing protein</fullName>
    </recommendedName>
</protein>
<keyword evidence="6" id="KW-1185">Reference proteome</keyword>
<keyword evidence="1" id="KW-0472">Membrane</keyword>
<feature type="transmembrane region" description="Helical" evidence="1">
    <location>
        <begin position="487"/>
        <end position="513"/>
    </location>
</feature>
<dbReference type="InterPro" id="IPR036426">
    <property type="entry name" value="Bulb-type_lectin_dom_sf"/>
</dbReference>
<dbReference type="OrthoDB" id="4062651at2759"/>
<feature type="signal peptide" evidence="2">
    <location>
        <begin position="1"/>
        <end position="25"/>
    </location>
</feature>
<dbReference type="Pfam" id="PF01453">
    <property type="entry name" value="B_lectin"/>
    <property type="match status" value="1"/>
</dbReference>
<dbReference type="Gramene" id="Pp3c22_1330V3.2">
    <property type="protein sequence ID" value="Pp3c22_1330V3.2"/>
    <property type="gene ID" value="Pp3c22_1330"/>
</dbReference>
<dbReference type="HOGENOM" id="CLU_494681_0_0_1"/>
<evidence type="ECO:0000256" key="2">
    <source>
        <dbReference type="SAM" id="SignalP"/>
    </source>
</evidence>
<proteinExistence type="predicted"/>
<reference evidence="5" key="3">
    <citation type="submission" date="2020-12" db="UniProtKB">
        <authorList>
            <consortium name="EnsemblPlants"/>
        </authorList>
    </citation>
    <scope>IDENTIFICATION</scope>
</reference>
<dbReference type="PANTHER" id="PTHR32444">
    <property type="entry name" value="BULB-TYPE LECTIN DOMAIN-CONTAINING PROTEIN"/>
    <property type="match status" value="1"/>
</dbReference>
<evidence type="ECO:0000259" key="3">
    <source>
        <dbReference type="Pfam" id="PF01453"/>
    </source>
</evidence>
<evidence type="ECO:0000313" key="4">
    <source>
        <dbReference type="EMBL" id="PNR30245.1"/>
    </source>
</evidence>
<evidence type="ECO:0000256" key="1">
    <source>
        <dbReference type="SAM" id="Phobius"/>
    </source>
</evidence>
<dbReference type="InterPro" id="IPR001480">
    <property type="entry name" value="Bulb-type_lectin_dom"/>
</dbReference>
<dbReference type="EMBL" id="ABEU02000022">
    <property type="protein sequence ID" value="PNR30245.1"/>
    <property type="molecule type" value="Genomic_DNA"/>
</dbReference>
<dbReference type="PaxDb" id="3218-PP1S162_138V6.1"/>
<dbReference type="OMA" id="ECEIRCK"/>
<dbReference type="EnsemblPlants" id="Pp3c22_1330V3.1">
    <property type="protein sequence ID" value="Pp3c22_1330V3.1"/>
    <property type="gene ID" value="Pp3c22_1330"/>
</dbReference>
<evidence type="ECO:0000313" key="6">
    <source>
        <dbReference type="Proteomes" id="UP000006727"/>
    </source>
</evidence>
<evidence type="ECO:0000313" key="5">
    <source>
        <dbReference type="EnsemblPlants" id="Pp3c22_1330V3.1"/>
    </source>
</evidence>
<dbReference type="SUPFAM" id="SSF51110">
    <property type="entry name" value="alpha-D-mannose-specific plant lectins"/>
    <property type="match status" value="1"/>
</dbReference>
<keyword evidence="1" id="KW-0812">Transmembrane</keyword>
<organism evidence="4">
    <name type="scientific">Physcomitrium patens</name>
    <name type="common">Spreading-leaved earth moss</name>
    <name type="synonym">Physcomitrella patens</name>
    <dbReference type="NCBI Taxonomy" id="3218"/>
    <lineage>
        <taxon>Eukaryota</taxon>
        <taxon>Viridiplantae</taxon>
        <taxon>Streptophyta</taxon>
        <taxon>Embryophyta</taxon>
        <taxon>Bryophyta</taxon>
        <taxon>Bryophytina</taxon>
        <taxon>Bryopsida</taxon>
        <taxon>Funariidae</taxon>
        <taxon>Funariales</taxon>
        <taxon>Funariaceae</taxon>
        <taxon>Physcomitrium</taxon>
    </lineage>
</organism>
<dbReference type="FunCoup" id="A9T497">
    <property type="interactions" value="214"/>
</dbReference>
<accession>A9T497</accession>
<dbReference type="KEGG" id="ppp:112275132"/>
<keyword evidence="1" id="KW-1133">Transmembrane helix</keyword>
<gene>
    <name evidence="5" type="primary">LOC112275132</name>
    <name evidence="4" type="ORF">PHYPA_026561</name>
</gene>
<feature type="domain" description="Bulb-type lectin" evidence="3">
    <location>
        <begin position="94"/>
        <end position="201"/>
    </location>
</feature>
<reference evidence="4 6" key="1">
    <citation type="journal article" date="2008" name="Science">
        <title>The Physcomitrella genome reveals evolutionary insights into the conquest of land by plants.</title>
        <authorList>
            <person name="Rensing S."/>
            <person name="Lang D."/>
            <person name="Zimmer A."/>
            <person name="Terry A."/>
            <person name="Salamov A."/>
            <person name="Shapiro H."/>
            <person name="Nishiyama T."/>
            <person name="Perroud P.-F."/>
            <person name="Lindquist E."/>
            <person name="Kamisugi Y."/>
            <person name="Tanahashi T."/>
            <person name="Sakakibara K."/>
            <person name="Fujita T."/>
            <person name="Oishi K."/>
            <person name="Shin-I T."/>
            <person name="Kuroki Y."/>
            <person name="Toyoda A."/>
            <person name="Suzuki Y."/>
            <person name="Hashimoto A."/>
            <person name="Yamaguchi K."/>
            <person name="Sugano A."/>
            <person name="Kohara Y."/>
            <person name="Fujiyama A."/>
            <person name="Anterola A."/>
            <person name="Aoki S."/>
            <person name="Ashton N."/>
            <person name="Barbazuk W.B."/>
            <person name="Barker E."/>
            <person name="Bennetzen J."/>
            <person name="Bezanilla M."/>
            <person name="Blankenship R."/>
            <person name="Cho S.H."/>
            <person name="Dutcher S."/>
            <person name="Estelle M."/>
            <person name="Fawcett J.A."/>
            <person name="Gundlach H."/>
            <person name="Hanada K."/>
            <person name="Heyl A."/>
            <person name="Hicks K.A."/>
            <person name="Hugh J."/>
            <person name="Lohr M."/>
            <person name="Mayer K."/>
            <person name="Melkozernov A."/>
            <person name="Murata T."/>
            <person name="Nelson D."/>
            <person name="Pils B."/>
            <person name="Prigge M."/>
            <person name="Reiss B."/>
            <person name="Renner T."/>
            <person name="Rombauts S."/>
            <person name="Rushton P."/>
            <person name="Sanderfoot A."/>
            <person name="Schween G."/>
            <person name="Shiu S.-H."/>
            <person name="Stueber K."/>
            <person name="Theodoulou F.L."/>
            <person name="Tu H."/>
            <person name="Van de Peer Y."/>
            <person name="Verrier P.J."/>
            <person name="Waters E."/>
            <person name="Wood A."/>
            <person name="Yang L."/>
            <person name="Cove D."/>
            <person name="Cuming A."/>
            <person name="Hasebe M."/>
            <person name="Lucas S."/>
            <person name="Mishler D.B."/>
            <person name="Reski R."/>
            <person name="Grigoriev I."/>
            <person name="Quatrano R.S."/>
            <person name="Boore J.L."/>
        </authorList>
    </citation>
    <scope>NUCLEOTIDE SEQUENCE [LARGE SCALE GENOMIC DNA]</scope>
    <source>
        <strain evidence="5 6">cv. Gransden 2004</strain>
    </source>
</reference>
<sequence length="551" mass="60299">MGFKDPLVLLLLSCMFLGRTLEVRAQGTTTPTSPVLPGSSSAYGEWSVVESPEERIRKKTILVNGTFSFNLMITSHSRFPCVAAVQHSPSNLTVWVANFNGSFDGSTDGVGGNLNNQPLVCILRFSEKGGLVLTASDREIWSNSKDVLSKGYFSDLQLDSRGCLSISNRYVEEKDAIVWKSFDYPTDTLVSGQKLTVNSWMTAAQLDREYSSGDIFYMQVTPETVVLAHDFKINGTRRVPYRTFPSLPQHSSNGESIQYIAMWNGLDAYGENDNKLFLLSNGSIANLDNAQWDYARLGSDGGLRLKKYNSADTKLLYPESDDSCSLPGKCGSYGICTGNGKCSCPEGFDIITGSFSCQRAHALPANDINGCSGDRLVKVTGQTFLDILNDTTASDLKEWECEIRCKNSCNCTMALHVRRNATTDLGACFVNLDDAVQTIHQTGSKDDLQTLFLRISTTGLNPGFVPSPGSGTGSGGRPDAKSSRRSVAIAFAGVFGALVFLLFVGSAWWLYYLRKKLFEEAGREEFDLIPPQLGPPQFTYKQLVESPSNFA</sequence>
<dbReference type="Proteomes" id="UP000006727">
    <property type="component" value="Chromosome 22"/>
</dbReference>
<dbReference type="AlphaFoldDB" id="A9T497"/>
<dbReference type="PANTHER" id="PTHR32444:SF108">
    <property type="entry name" value="OS02G0527900 PROTEIN"/>
    <property type="match status" value="1"/>
</dbReference>